<proteinExistence type="predicted"/>
<protein>
    <submittedName>
        <fullName evidence="1">Uncharacterized protein</fullName>
    </submittedName>
</protein>
<comment type="caution">
    <text evidence="1">The sequence shown here is derived from an EMBL/GenBank/DDBJ whole genome shotgun (WGS) entry which is preliminary data.</text>
</comment>
<organism evidence="1 2">
    <name type="scientific">Actinopolyspora biskrensis</name>
    <dbReference type="NCBI Taxonomy" id="1470178"/>
    <lineage>
        <taxon>Bacteria</taxon>
        <taxon>Bacillati</taxon>
        <taxon>Actinomycetota</taxon>
        <taxon>Actinomycetes</taxon>
        <taxon>Actinopolysporales</taxon>
        <taxon>Actinopolysporaceae</taxon>
        <taxon>Actinopolyspora</taxon>
    </lineage>
</organism>
<evidence type="ECO:0000313" key="2">
    <source>
        <dbReference type="Proteomes" id="UP000548304"/>
    </source>
</evidence>
<accession>A0A852Z9S0</accession>
<dbReference type="Proteomes" id="UP000548304">
    <property type="component" value="Unassembled WGS sequence"/>
</dbReference>
<reference evidence="1 2" key="1">
    <citation type="submission" date="2020-07" db="EMBL/GenBank/DDBJ databases">
        <title>Genomic Encyclopedia of Type Strains, Phase III (KMG-III): the genomes of soil and plant-associated and newly described type strains.</title>
        <authorList>
            <person name="Whitman W."/>
        </authorList>
    </citation>
    <scope>NUCLEOTIDE SEQUENCE [LARGE SCALE GENOMIC DNA]</scope>
    <source>
        <strain evidence="1 2">CECT 8576</strain>
    </source>
</reference>
<keyword evidence="2" id="KW-1185">Reference proteome</keyword>
<dbReference type="RefSeq" id="WP_179536612.1">
    <property type="nucleotide sequence ID" value="NZ_JACBYW010000006.1"/>
</dbReference>
<dbReference type="SUPFAM" id="SSF52540">
    <property type="entry name" value="P-loop containing nucleoside triphosphate hydrolases"/>
    <property type="match status" value="1"/>
</dbReference>
<evidence type="ECO:0000313" key="1">
    <source>
        <dbReference type="EMBL" id="NYH80286.1"/>
    </source>
</evidence>
<dbReference type="InterPro" id="IPR027417">
    <property type="entry name" value="P-loop_NTPase"/>
</dbReference>
<sequence>MTDIDEVYGHVHTGSGDQFIEPKVVMNFLRETTEYMRESGVISRNDLGWLKRLFVPPQGFGLARERLSDTRAVLLHGPVGSGRRSAAKMLLHELSDETSSFAEFTEEALSAEVKLFPDKVGYGQRLLLDLTRGDPDTLSARRRELPALRAALDEQKARLVVVLPYDGKDWADEELARQFVEMARPSGHVVLRRHLEEAGIALPEEEELAPELLQYLTGPLRDIAKLASLVVRVEKDHPDWWVSEWLQAALAAVTERREEAAKQVARYSEARQRAVLFAAAMCCEASADAVFFVAQNLMELLGLTDREKPRLEQRGHRSQLEDLEVRPDQHGERVGFRSFAYDRALRSHFWENYPDLRPWFCKCSENAVFSAWLSRRDRRNLVDRYLEHGLNTGCVEGIIQTINRWSDTERNSSPAYWIQFADQALVIGLNDRRYGTRFRRLVYDWSCDENLTAPVGQLLVHVCTEVIAPEFPEQAMVRLHQRARREVDPAEPTARQALRGLALADRGMLRRVIHRFATEFRELRWWKVDPDLFAEMLDPWCLLDDGGATKPLAAESVVRSELVLSWRTMMDNRPDLTWSTVRWWLEAAGRSWNPDLLLWVLVEAAGHEIEALGKLHVTARDWSQVSGGAPGVAARLTRLIDSYQGIDDVDYTVASSAEEASP</sequence>
<dbReference type="AlphaFoldDB" id="A0A852Z9S0"/>
<gene>
    <name evidence="1" type="ORF">FHR84_003635</name>
</gene>
<dbReference type="EMBL" id="JACBYW010000006">
    <property type="protein sequence ID" value="NYH80286.1"/>
    <property type="molecule type" value="Genomic_DNA"/>
</dbReference>
<name>A0A852Z9S0_9ACTN</name>